<proteinExistence type="predicted"/>
<dbReference type="AlphaFoldDB" id="A0AA40AY22"/>
<organism evidence="1 2">
    <name type="scientific">Lasiosphaeris hirsuta</name>
    <dbReference type="NCBI Taxonomy" id="260670"/>
    <lineage>
        <taxon>Eukaryota</taxon>
        <taxon>Fungi</taxon>
        <taxon>Dikarya</taxon>
        <taxon>Ascomycota</taxon>
        <taxon>Pezizomycotina</taxon>
        <taxon>Sordariomycetes</taxon>
        <taxon>Sordariomycetidae</taxon>
        <taxon>Sordariales</taxon>
        <taxon>Lasiosphaeriaceae</taxon>
        <taxon>Lasiosphaeris</taxon>
    </lineage>
</organism>
<dbReference type="Pfam" id="PF05141">
    <property type="entry name" value="DIT1_PvcA"/>
    <property type="match status" value="1"/>
</dbReference>
<sequence>AEARETTDKIVHLFDSWLRYAGTNDKWHSRGREYFFGCVFEFVQRRARLEFCLPAFPCKSSNQDKVFGVLPDRGEQLALEHLYSFLEAIAEVYDEGAKLWIVSDGHVFSDCIGVDDQTVDQYSEQLIKMSSAISQNRRGKDLIGFKSLVDIFDLGGDKAAAVARQLQLPALDSRIATRRTPAAELSRQMLVHSCGTDPAALRARIKAADRGALKLYRGFSRFMSEDLSQNRHTKHLSRCKLKQLASAVAFEMMQRNDAYSNLVELFFPNHVRLSIHAHDNAGPKFGIRMFGPGVRALDRLSLSAGEARSADLLHVPTPWHNCIAVVSGQSTTVMTKAKVAREALARG</sequence>
<evidence type="ECO:0000313" key="2">
    <source>
        <dbReference type="Proteomes" id="UP001172102"/>
    </source>
</evidence>
<dbReference type="InterPro" id="IPR007817">
    <property type="entry name" value="Isocyanide_synthase_DIT1"/>
</dbReference>
<comment type="caution">
    <text evidence="1">The sequence shown here is derived from an EMBL/GenBank/DDBJ whole genome shotgun (WGS) entry which is preliminary data.</text>
</comment>
<protein>
    <submittedName>
        <fullName evidence="1">Pyoverdine/dityrosine biosynthesis protein-domain-containing protein</fullName>
    </submittedName>
</protein>
<dbReference type="PANTHER" id="PTHR37285:SF5">
    <property type="entry name" value="SPORE WALL MATURATION PROTEIN DIT1"/>
    <property type="match status" value="1"/>
</dbReference>
<accession>A0AA40AY22</accession>
<dbReference type="Proteomes" id="UP001172102">
    <property type="component" value="Unassembled WGS sequence"/>
</dbReference>
<reference evidence="1" key="1">
    <citation type="submission" date="2023-06" db="EMBL/GenBank/DDBJ databases">
        <title>Genome-scale phylogeny and comparative genomics of the fungal order Sordariales.</title>
        <authorList>
            <consortium name="Lawrence Berkeley National Laboratory"/>
            <person name="Hensen N."/>
            <person name="Bonometti L."/>
            <person name="Westerberg I."/>
            <person name="Brannstrom I.O."/>
            <person name="Guillou S."/>
            <person name="Cros-Aarteil S."/>
            <person name="Calhoun S."/>
            <person name="Haridas S."/>
            <person name="Kuo A."/>
            <person name="Mondo S."/>
            <person name="Pangilinan J."/>
            <person name="Riley R."/>
            <person name="Labutti K."/>
            <person name="Andreopoulos B."/>
            <person name="Lipzen A."/>
            <person name="Chen C."/>
            <person name="Yanf M."/>
            <person name="Daum C."/>
            <person name="Ng V."/>
            <person name="Clum A."/>
            <person name="Steindorff A."/>
            <person name="Ohm R."/>
            <person name="Martin F."/>
            <person name="Silar P."/>
            <person name="Natvig D."/>
            <person name="Lalanne C."/>
            <person name="Gautier V."/>
            <person name="Ament-Velasquez S.L."/>
            <person name="Kruys A."/>
            <person name="Hutchinson M.I."/>
            <person name="Powell A.J."/>
            <person name="Barry K."/>
            <person name="Miller A.N."/>
            <person name="Grigoriev I.V."/>
            <person name="Debuchy R."/>
            <person name="Gladieux P."/>
            <person name="Thoren M.H."/>
            <person name="Johannesson H."/>
        </authorList>
    </citation>
    <scope>NUCLEOTIDE SEQUENCE</scope>
    <source>
        <strain evidence="1">SMH4607-1</strain>
    </source>
</reference>
<keyword evidence="2" id="KW-1185">Reference proteome</keyword>
<feature type="non-terminal residue" evidence="1">
    <location>
        <position position="347"/>
    </location>
</feature>
<evidence type="ECO:0000313" key="1">
    <source>
        <dbReference type="EMBL" id="KAK0724095.1"/>
    </source>
</evidence>
<feature type="non-terminal residue" evidence="1">
    <location>
        <position position="1"/>
    </location>
</feature>
<name>A0AA40AY22_9PEZI</name>
<dbReference type="PANTHER" id="PTHR37285">
    <property type="entry name" value="SPORE WALL MATURATION PROTEIN DIT1"/>
    <property type="match status" value="1"/>
</dbReference>
<gene>
    <name evidence="1" type="ORF">B0H67DRAFT_472240</name>
</gene>
<dbReference type="EMBL" id="JAUKUA010000002">
    <property type="protein sequence ID" value="KAK0724095.1"/>
    <property type="molecule type" value="Genomic_DNA"/>
</dbReference>